<name>E0UCI9_GLOV7</name>
<keyword evidence="1" id="KW-0812">Transmembrane</keyword>
<gene>
    <name evidence="2" type="ordered locus">Cyan7822_2078</name>
</gene>
<dbReference type="eggNOG" id="ENOG50300C8">
    <property type="taxonomic scope" value="Bacteria"/>
</dbReference>
<dbReference type="KEGG" id="cyj:Cyan7822_2078"/>
<feature type="transmembrane region" description="Helical" evidence="1">
    <location>
        <begin position="28"/>
        <end position="50"/>
    </location>
</feature>
<dbReference type="PANTHER" id="PTHR36738">
    <property type="entry name" value="EXPRESSED PROTEIN"/>
    <property type="match status" value="1"/>
</dbReference>
<dbReference type="HOGENOM" id="CLU_038015_2_1_3"/>
<dbReference type="Pfam" id="PF13301">
    <property type="entry name" value="DUF4079"/>
    <property type="match status" value="1"/>
</dbReference>
<feature type="transmembrane region" description="Helical" evidence="1">
    <location>
        <begin position="137"/>
        <end position="159"/>
    </location>
</feature>
<accession>E0UCI9</accession>
<keyword evidence="1" id="KW-1133">Transmembrane helix</keyword>
<evidence type="ECO:0000256" key="1">
    <source>
        <dbReference type="SAM" id="Phobius"/>
    </source>
</evidence>
<dbReference type="Proteomes" id="UP000008206">
    <property type="component" value="Chromosome"/>
</dbReference>
<dbReference type="RefSeq" id="WP_013322166.1">
    <property type="nucleotide sequence ID" value="NC_014501.1"/>
</dbReference>
<feature type="transmembrane region" description="Helical" evidence="1">
    <location>
        <begin position="71"/>
        <end position="91"/>
    </location>
</feature>
<keyword evidence="3" id="KW-1185">Reference proteome</keyword>
<evidence type="ECO:0000313" key="2">
    <source>
        <dbReference type="EMBL" id="ADN14060.1"/>
    </source>
</evidence>
<sequence length="161" mass="17504">MEENLSQQLEPIAAWFRSLNIPEPITHWGHPVMMSIVILAMGGYAVYAGWRGRVATEPEVRAKNLGMHSQLMPWVFIFLGLGSIGGILSLVMQQQPITESPHFWTAAAVLFLLALNGGIAAFGFASEQKATLRSVHAYLGIIIALILLAHGIFGLKLGLSI</sequence>
<proteinExistence type="predicted"/>
<dbReference type="GO" id="GO:0016020">
    <property type="term" value="C:membrane"/>
    <property type="evidence" value="ECO:0007669"/>
    <property type="project" value="TreeGrafter"/>
</dbReference>
<dbReference type="PANTHER" id="PTHR36738:SF1">
    <property type="entry name" value="EXPRESSED PROTEIN"/>
    <property type="match status" value="1"/>
</dbReference>
<dbReference type="AlphaFoldDB" id="E0UCI9"/>
<dbReference type="InterPro" id="IPR025067">
    <property type="entry name" value="DUF4079"/>
</dbReference>
<evidence type="ECO:0000313" key="3">
    <source>
        <dbReference type="Proteomes" id="UP000008206"/>
    </source>
</evidence>
<protein>
    <recommendedName>
        <fullName evidence="4">DUF4079 domain-containing protein</fullName>
    </recommendedName>
</protein>
<evidence type="ECO:0008006" key="4">
    <source>
        <dbReference type="Google" id="ProtNLM"/>
    </source>
</evidence>
<dbReference type="OrthoDB" id="530812at2"/>
<dbReference type="Gene3D" id="1.20.120.1770">
    <property type="match status" value="1"/>
</dbReference>
<keyword evidence="1" id="KW-0472">Membrane</keyword>
<dbReference type="EMBL" id="CP002198">
    <property type="protein sequence ID" value="ADN14060.1"/>
    <property type="molecule type" value="Genomic_DNA"/>
</dbReference>
<dbReference type="STRING" id="497965.Cyan7822_2078"/>
<reference evidence="3" key="1">
    <citation type="journal article" date="2011" name="MBio">
        <title>Novel metabolic attributes of the genus Cyanothece, comprising a group of unicellular nitrogen-fixing Cyanobacteria.</title>
        <authorList>
            <person name="Bandyopadhyay A."/>
            <person name="Elvitigala T."/>
            <person name="Welsh E."/>
            <person name="Stockel J."/>
            <person name="Liberton M."/>
            <person name="Min H."/>
            <person name="Sherman L.A."/>
            <person name="Pakrasi H.B."/>
        </authorList>
    </citation>
    <scope>NUCLEOTIDE SEQUENCE [LARGE SCALE GENOMIC DNA]</scope>
    <source>
        <strain evidence="3">PCC 7822</strain>
    </source>
</reference>
<organism evidence="2 3">
    <name type="scientific">Gloeothece verrucosa (strain PCC 7822)</name>
    <name type="common">Cyanothece sp. (strain PCC 7822)</name>
    <dbReference type="NCBI Taxonomy" id="497965"/>
    <lineage>
        <taxon>Bacteria</taxon>
        <taxon>Bacillati</taxon>
        <taxon>Cyanobacteriota</taxon>
        <taxon>Cyanophyceae</taxon>
        <taxon>Oscillatoriophycideae</taxon>
        <taxon>Chroococcales</taxon>
        <taxon>Aphanothecaceae</taxon>
        <taxon>Gloeothece</taxon>
        <taxon>Gloeothece verrucosa</taxon>
    </lineage>
</organism>
<feature type="transmembrane region" description="Helical" evidence="1">
    <location>
        <begin position="103"/>
        <end position="125"/>
    </location>
</feature>